<sequence>MPLTEPVINAPHLLHPNWNRCACGEPIGSPGADLDHDQIVELYALHVSTYRNSAFVEAMLERHAAEPHFGRWDLEELRGLIEATIRAGF</sequence>
<protein>
    <submittedName>
        <fullName evidence="1">Uncharacterized protein</fullName>
    </submittedName>
</protein>
<proteinExistence type="predicted"/>
<evidence type="ECO:0000313" key="1">
    <source>
        <dbReference type="EMBL" id="WGH21889.1"/>
    </source>
</evidence>
<gene>
    <name evidence="1" type="primary">4</name>
    <name evidence="1" type="ORF">SEA_TROGGLEHUMPER_4</name>
</gene>
<dbReference type="EMBL" id="OQ709222">
    <property type="protein sequence ID" value="WGH21889.1"/>
    <property type="molecule type" value="Genomic_DNA"/>
</dbReference>
<name>A0AAF0GLB3_9CAUD</name>
<accession>A0AAF0GLB3</accession>
<organism evidence="1 2">
    <name type="scientific">Rhodococcus phage Trogglehumper</name>
    <dbReference type="NCBI Taxonomy" id="3038381"/>
    <lineage>
        <taxon>Viruses</taxon>
        <taxon>Duplodnaviria</taxon>
        <taxon>Heunggongvirae</taxon>
        <taxon>Uroviricota</taxon>
        <taxon>Caudoviricetes</taxon>
        <taxon>Caudoviricetes incertae sedis</taxon>
        <taxon>Trogglehumpervirus</taxon>
        <taxon>Trogglehumpervirus trogglehumper</taxon>
    </lineage>
</organism>
<dbReference type="Proteomes" id="UP001242841">
    <property type="component" value="Segment"/>
</dbReference>
<evidence type="ECO:0000313" key="2">
    <source>
        <dbReference type="Proteomes" id="UP001242841"/>
    </source>
</evidence>
<keyword evidence="2" id="KW-1185">Reference proteome</keyword>
<reference evidence="1" key="1">
    <citation type="submission" date="2023-03" db="EMBL/GenBank/DDBJ databases">
        <authorList>
            <person name="Aguilar E."/>
            <person name="Antigua R."/>
            <person name="Antonino C."/>
            <person name="Bisram R."/>
            <person name="Chen J."/>
            <person name="Davilmar B."/>
            <person name="Del R.K."/>
            <person name="Germosen J."/>
            <person name="Hernandez J."/>
            <person name="Kelloggs L."/>
            <person name="Lema C."/>
            <person name="Li J."/>
            <person name="Melendez A."/>
            <person name="Mohammed I."/>
            <person name="Ryan A."/>
            <person name="Singh S."/>
            <person name="Tariq H."/>
            <person name="Golebiewska U.P."/>
            <person name="Russell D.A."/>
            <person name="Jacobs-Sera D."/>
            <person name="Hatfull G.F."/>
        </authorList>
    </citation>
    <scope>NUCLEOTIDE SEQUENCE</scope>
</reference>